<accession>W9DZI5</accession>
<protein>
    <submittedName>
        <fullName evidence="8">Putative metal-dependent hydrolase</fullName>
        <ecNumber evidence="8">3.5.1.9</ecNumber>
    </submittedName>
</protein>
<evidence type="ECO:0000256" key="5">
    <source>
        <dbReference type="ARBA" id="ARBA00022801"/>
    </source>
</evidence>
<keyword evidence="4" id="KW-0479">Metal-binding</keyword>
<evidence type="ECO:0000256" key="1">
    <source>
        <dbReference type="ARBA" id="ARBA00001947"/>
    </source>
</evidence>
<dbReference type="InterPro" id="IPR007325">
    <property type="entry name" value="KFase/CYL"/>
</dbReference>
<dbReference type="RefSeq" id="WP_023845925.1">
    <property type="nucleotide sequence ID" value="NZ_AZAJ01000001.1"/>
</dbReference>
<organism evidence="8 9">
    <name type="scientific">Methanolobus tindarius DSM 2278</name>
    <dbReference type="NCBI Taxonomy" id="1090322"/>
    <lineage>
        <taxon>Archaea</taxon>
        <taxon>Methanobacteriati</taxon>
        <taxon>Methanobacteriota</taxon>
        <taxon>Stenosarchaea group</taxon>
        <taxon>Methanomicrobia</taxon>
        <taxon>Methanosarcinales</taxon>
        <taxon>Methanosarcinaceae</taxon>
        <taxon>Methanolobus</taxon>
    </lineage>
</organism>
<keyword evidence="9" id="KW-1185">Reference proteome</keyword>
<gene>
    <name evidence="8" type="ORF">MettiDRAFT_2274</name>
</gene>
<comment type="pathway">
    <text evidence="2">Amino-acid degradation.</text>
</comment>
<dbReference type="PANTHER" id="PTHR31118:SF12">
    <property type="entry name" value="CYCLASE-LIKE PROTEIN 2"/>
    <property type="match status" value="1"/>
</dbReference>
<sequence length="218" mass="23461">MQFKIIDITTGISEKTPVYDGDPVPVFEKVSSISKDGFTVTRISIGTHTGTHVDAPLHLYEDGKSVADIDPKSLMGKAVLLDLSSGSGPITDIELENAYELYSGENADIILIKTDNCSSVCPAESPSSGRVLVASAGKWIFENGFKAVGVDTLSVDDDSSLPNHHLFLKNKINIVEYLNLKDVNPGVYFFICLPLKLDGCDGAPSRAILMDIQSVNVL</sequence>
<dbReference type="PANTHER" id="PTHR31118">
    <property type="entry name" value="CYCLASE-LIKE PROTEIN 2"/>
    <property type="match status" value="1"/>
</dbReference>
<evidence type="ECO:0000256" key="4">
    <source>
        <dbReference type="ARBA" id="ARBA00022723"/>
    </source>
</evidence>
<comment type="caution">
    <text evidence="8">The sequence shown here is derived from an EMBL/GenBank/DDBJ whole genome shotgun (WGS) entry which is preliminary data.</text>
</comment>
<dbReference type="InterPro" id="IPR037175">
    <property type="entry name" value="KFase_sf"/>
</dbReference>
<comment type="cofactor">
    <cofactor evidence="1">
        <name>Zn(2+)</name>
        <dbReference type="ChEBI" id="CHEBI:29105"/>
    </cofactor>
</comment>
<reference evidence="8 9" key="1">
    <citation type="submission" date="2013-08" db="EMBL/GenBank/DDBJ databases">
        <authorList>
            <consortium name="DOE Joint Genome Institute"/>
            <person name="Eisen J."/>
            <person name="Huntemann M."/>
            <person name="Han J."/>
            <person name="Chen A."/>
            <person name="Kyrpides N."/>
            <person name="Mavromatis K."/>
            <person name="Markowitz V."/>
            <person name="Palaniappan K."/>
            <person name="Ivanova N."/>
            <person name="Schaumberg A."/>
            <person name="Pati A."/>
            <person name="Liolios K."/>
            <person name="Nordberg H.P."/>
            <person name="Cantor M.N."/>
            <person name="Hua S.X."/>
            <person name="Woyke T."/>
        </authorList>
    </citation>
    <scope>NUCLEOTIDE SEQUENCE [LARGE SCALE GENOMIC DNA]</scope>
    <source>
        <strain evidence="8 9">DSM 2278</strain>
    </source>
</reference>
<dbReference type="FunFam" id="3.50.30.50:FF:000001">
    <property type="entry name" value="Kynurenine formamidase"/>
    <property type="match status" value="1"/>
</dbReference>
<keyword evidence="6" id="KW-0862">Zinc</keyword>
<keyword evidence="7" id="KW-0823">Tryptophan catabolism</keyword>
<evidence type="ECO:0000256" key="2">
    <source>
        <dbReference type="ARBA" id="ARBA00005023"/>
    </source>
</evidence>
<dbReference type="GO" id="GO:0019441">
    <property type="term" value="P:L-tryptophan catabolic process to kynurenine"/>
    <property type="evidence" value="ECO:0007669"/>
    <property type="project" value="InterPro"/>
</dbReference>
<dbReference type="STRING" id="1090322.MettiDRAFT_2274"/>
<dbReference type="GO" id="GO:0046872">
    <property type="term" value="F:metal ion binding"/>
    <property type="evidence" value="ECO:0007669"/>
    <property type="project" value="UniProtKB-KW"/>
</dbReference>
<dbReference type="AlphaFoldDB" id="W9DZI5"/>
<evidence type="ECO:0000256" key="7">
    <source>
        <dbReference type="ARBA" id="ARBA00023079"/>
    </source>
</evidence>
<dbReference type="GO" id="GO:0004061">
    <property type="term" value="F:arylformamidase activity"/>
    <property type="evidence" value="ECO:0007669"/>
    <property type="project" value="UniProtKB-EC"/>
</dbReference>
<comment type="subunit">
    <text evidence="3">Homodimer.</text>
</comment>
<evidence type="ECO:0000313" key="8">
    <source>
        <dbReference type="EMBL" id="ETA68791.1"/>
    </source>
</evidence>
<dbReference type="EMBL" id="AZAJ01000001">
    <property type="protein sequence ID" value="ETA68791.1"/>
    <property type="molecule type" value="Genomic_DNA"/>
</dbReference>
<dbReference type="OrthoDB" id="9014at2157"/>
<dbReference type="EC" id="3.5.1.9" evidence="8"/>
<keyword evidence="5 8" id="KW-0378">Hydrolase</keyword>
<evidence type="ECO:0000256" key="3">
    <source>
        <dbReference type="ARBA" id="ARBA00011738"/>
    </source>
</evidence>
<dbReference type="Pfam" id="PF04199">
    <property type="entry name" value="Cyclase"/>
    <property type="match status" value="1"/>
</dbReference>
<proteinExistence type="predicted"/>
<dbReference type="SUPFAM" id="SSF102198">
    <property type="entry name" value="Putative cyclase"/>
    <property type="match status" value="1"/>
</dbReference>
<evidence type="ECO:0000256" key="6">
    <source>
        <dbReference type="ARBA" id="ARBA00022833"/>
    </source>
</evidence>
<dbReference type="Proteomes" id="UP000019483">
    <property type="component" value="Unassembled WGS sequence"/>
</dbReference>
<evidence type="ECO:0000313" key="9">
    <source>
        <dbReference type="Proteomes" id="UP000019483"/>
    </source>
</evidence>
<name>W9DZI5_METTI</name>
<dbReference type="Gene3D" id="3.50.30.50">
    <property type="entry name" value="Putative cyclase"/>
    <property type="match status" value="1"/>
</dbReference>